<name>F5Y6W0_LEAAZ</name>
<dbReference type="STRING" id="545695.TREAZ_3599"/>
<protein>
    <recommendedName>
        <fullName evidence="3">Nephrocystin-3</fullName>
    </recommendedName>
</protein>
<reference evidence="8 9" key="2">
    <citation type="journal article" date="2011" name="ISME J.">
        <title>RNA-seq reveals cooperative metabolic interactions between two termite-gut spirochete species in co-culture.</title>
        <authorList>
            <person name="Rosenthal A.Z."/>
            <person name="Matson E.G."/>
            <person name="Eldar A."/>
            <person name="Leadbetter J.R."/>
        </authorList>
    </citation>
    <scope>NUCLEOTIDE SEQUENCE [LARGE SCALE GENOMIC DNA]</scope>
    <source>
        <strain evidence="9">ATCC BAA-888 / DSM 13862 / ZAS-9</strain>
    </source>
</reference>
<dbReference type="Pfam" id="PF24884">
    <property type="entry name" value="NPHP3_hel"/>
    <property type="match status" value="1"/>
</dbReference>
<dbReference type="SMART" id="SM00028">
    <property type="entry name" value="TPR"/>
    <property type="match status" value="10"/>
</dbReference>
<feature type="repeat" description="TPR" evidence="4">
    <location>
        <begin position="698"/>
        <end position="731"/>
    </location>
</feature>
<evidence type="ECO:0000256" key="3">
    <source>
        <dbReference type="ARBA" id="ARBA00040387"/>
    </source>
</evidence>
<dbReference type="HOGENOM" id="CLU_274157_0_0_12"/>
<dbReference type="PANTHER" id="PTHR19860">
    <property type="entry name" value="DDB1- AND CUL4-ASSOCIATED FACTOR 12-RELATED"/>
    <property type="match status" value="1"/>
</dbReference>
<dbReference type="GO" id="GO:0080008">
    <property type="term" value="C:Cul4-RING E3 ubiquitin ligase complex"/>
    <property type="evidence" value="ECO:0007669"/>
    <property type="project" value="TreeGrafter"/>
</dbReference>
<dbReference type="InterPro" id="IPR056884">
    <property type="entry name" value="NPHP3-like_N"/>
</dbReference>
<feature type="repeat" description="TPR" evidence="4">
    <location>
        <begin position="782"/>
        <end position="815"/>
    </location>
</feature>
<keyword evidence="1" id="KW-0879">Wnt signaling pathway</keyword>
<evidence type="ECO:0000259" key="5">
    <source>
        <dbReference type="Pfam" id="PF13475"/>
    </source>
</evidence>
<dbReference type="Pfam" id="PF00515">
    <property type="entry name" value="TPR_1"/>
    <property type="match status" value="1"/>
</dbReference>
<dbReference type="Proteomes" id="UP000009222">
    <property type="component" value="Chromosome"/>
</dbReference>
<dbReference type="EMBL" id="CP001841">
    <property type="protein sequence ID" value="AEF83131.1"/>
    <property type="molecule type" value="Genomic_DNA"/>
</dbReference>
<feature type="repeat" description="TPR" evidence="4">
    <location>
        <begin position="950"/>
        <end position="983"/>
    </location>
</feature>
<dbReference type="GO" id="GO:0016055">
    <property type="term" value="P:Wnt signaling pathway"/>
    <property type="evidence" value="ECO:0007669"/>
    <property type="project" value="UniProtKB-KW"/>
</dbReference>
<keyword evidence="4" id="KW-0802">TPR repeat</keyword>
<sequence length="1170" mass="134144">MDERDYLVTKVFPSLRRYCEERDVTLFELDLRWGISEEESKQGKVVDICLKEIQNTRPFFIGLLGERYGWVPSEDEQKTISQNTNVLEDYPWVRAELEIGTSITEIEIQEGVLKSEKKVNAYFYLRSPEMEVPAEFRENAGSPAARKLQNLKNRIRGQKEYSVKDYNSIEELGQFVEKDFKELVDSLFPEGALSELEKERLEQQNFLKSKTSVYIPIPGYENKLDDFIRGKERTLVITAPSGIGKSAFLADWIAKRQKNPMEGVTIIFHFIGTSQSEGDRHKIIQRLINEVRDIYGIKNEADEADIPSATNSGENKVEDTQKKILRNLLFAIPPEQKLVVILDGADKLDGDNGLLKNNINLLSCFDTYPENVKLIFSALETGSVMTFSKRREYPLIAITSLDIECRRRLIADYLLSFGKKLSSVQVERIAQDNESGNPLVLRALLDEIRLFGVFEKLDAEIDRYLAAPDIPAFFTLILGRMENAFKSKKNIAKEILSLICVSRNGLSEQEILDLSGAAPLYWSQMYNALSGHVSVQNGLVTLTHPFMQDAIKREWLKTKEAEESYRKKIAAYMKMEEVPPDRRNREYPFQLYELKDWDNLYAFLLNLEVFQYRYEMDRHELEKYWQSLRGADGNKYAFEKYLDIDTADKDKETLCIVYNKLGIFSRDILSDLKLSLKFYQKALNIREKVLGKNNPNTITNYNDLGDIYSKMSDYPKALEFFQKALAIREEVLVKNHPDTAFWYNRIGSVYINMGNYLKALEFFQKALAICEEALVKNDHLTSIICDNIGWVYDKTGDYPKALEFYQKALAIEGEVVGKNNFSTAHIYNNIGSCYNNMGNYPKALEFHQKALAIQEKILLKYHPDTADSYFMIGDIYNNMHDYPKALKFHQKALAIREEGLVNNHPSTANSYDKIGWVYDKMSDYPKALEFYQKALAVSEKVLGKNHSSTAITYENIGWVYDKMGDYPKVLEFYQKALIIREVLGKSHPDTAFSYNNIGLVYNNLCDYPKALEFYQKALAICKEILEKNDNRTAACCNNIGNAYHDMSDYPKALEFHQEALAIREEVLGKNSPDTAFSYNKISDDYTKLGNKEKADEFRLKALHIDGLLIKNIPPEEQIGELAETAVKQNGLALEFVADKTLPICTEAVKQNSGALKFAPEAFRALLEAGI</sequence>
<dbReference type="AlphaFoldDB" id="F5Y6W0"/>
<dbReference type="KEGG" id="taz:TREAZ_3599"/>
<dbReference type="InterPro" id="IPR011990">
    <property type="entry name" value="TPR-like_helical_dom_sf"/>
</dbReference>
<dbReference type="SUPFAM" id="SSF52540">
    <property type="entry name" value="P-loop containing nucleoside triphosphate hydrolases"/>
    <property type="match status" value="1"/>
</dbReference>
<evidence type="ECO:0000256" key="4">
    <source>
        <dbReference type="PROSITE-ProRule" id="PRU00339"/>
    </source>
</evidence>
<dbReference type="Pfam" id="PF24883">
    <property type="entry name" value="NPHP3_N"/>
    <property type="match status" value="1"/>
</dbReference>
<dbReference type="SUPFAM" id="SSF48452">
    <property type="entry name" value="TPR-like"/>
    <property type="match status" value="4"/>
</dbReference>
<dbReference type="InterPro" id="IPR027417">
    <property type="entry name" value="P-loop_NTPase"/>
</dbReference>
<accession>F5Y6W0</accession>
<dbReference type="InterPro" id="IPR025197">
    <property type="entry name" value="DUF4116"/>
</dbReference>
<feature type="repeat" description="TPR" evidence="4">
    <location>
        <begin position="991"/>
        <end position="1024"/>
    </location>
</feature>
<dbReference type="Pfam" id="PF13475">
    <property type="entry name" value="DUF4116"/>
    <property type="match status" value="1"/>
</dbReference>
<evidence type="ECO:0000259" key="7">
    <source>
        <dbReference type="Pfam" id="PF24884"/>
    </source>
</evidence>
<dbReference type="InParanoid" id="F5Y6W0"/>
<feature type="repeat" description="TPR" evidence="4">
    <location>
        <begin position="824"/>
        <end position="857"/>
    </location>
</feature>
<dbReference type="PROSITE" id="PS50005">
    <property type="entry name" value="TPR"/>
    <property type="match status" value="9"/>
</dbReference>
<evidence type="ECO:0000256" key="1">
    <source>
        <dbReference type="ARBA" id="ARBA00022687"/>
    </source>
</evidence>
<dbReference type="Gene3D" id="1.25.40.10">
    <property type="entry name" value="Tetratricopeptide repeat domain"/>
    <property type="match status" value="4"/>
</dbReference>
<dbReference type="PANTHER" id="PTHR19860:SF40">
    <property type="entry name" value="WD40 REPEAT-CONTAINING PROTEIN"/>
    <property type="match status" value="1"/>
</dbReference>
<evidence type="ECO:0000313" key="8">
    <source>
        <dbReference type="EMBL" id="AEF83131.1"/>
    </source>
</evidence>
<keyword evidence="2" id="KW-0677">Repeat</keyword>
<organism evidence="8 9">
    <name type="scientific">Leadbettera azotonutricia (strain ATCC BAA-888 / DSM 13862 / ZAS-9)</name>
    <name type="common">Treponema azotonutricium</name>
    <dbReference type="NCBI Taxonomy" id="545695"/>
    <lineage>
        <taxon>Bacteria</taxon>
        <taxon>Pseudomonadati</taxon>
        <taxon>Spirochaetota</taxon>
        <taxon>Spirochaetia</taxon>
        <taxon>Spirochaetales</taxon>
        <taxon>Breznakiellaceae</taxon>
        <taxon>Leadbettera</taxon>
    </lineage>
</organism>
<dbReference type="InterPro" id="IPR056883">
    <property type="entry name" value="NPHP3_hel"/>
</dbReference>
<evidence type="ECO:0000313" key="9">
    <source>
        <dbReference type="Proteomes" id="UP000009222"/>
    </source>
</evidence>
<dbReference type="PROSITE" id="PS50293">
    <property type="entry name" value="TPR_REGION"/>
    <property type="match status" value="4"/>
</dbReference>
<feature type="repeat" description="TPR" evidence="4">
    <location>
        <begin position="866"/>
        <end position="899"/>
    </location>
</feature>
<feature type="repeat" description="TPR" evidence="4">
    <location>
        <begin position="1033"/>
        <end position="1066"/>
    </location>
</feature>
<feature type="domain" description="DUF4116" evidence="5">
    <location>
        <begin position="1120"/>
        <end position="1163"/>
    </location>
</feature>
<dbReference type="eggNOG" id="COG0457">
    <property type="taxonomic scope" value="Bacteria"/>
</dbReference>
<evidence type="ECO:0000256" key="2">
    <source>
        <dbReference type="ARBA" id="ARBA00022737"/>
    </source>
</evidence>
<dbReference type="InterPro" id="IPR019734">
    <property type="entry name" value="TPR_rpt"/>
</dbReference>
<dbReference type="eggNOG" id="COG3210">
    <property type="taxonomic scope" value="Bacteria"/>
</dbReference>
<dbReference type="Gene3D" id="3.40.50.300">
    <property type="entry name" value="P-loop containing nucleotide triphosphate hydrolases"/>
    <property type="match status" value="1"/>
</dbReference>
<feature type="repeat" description="TPR" evidence="4">
    <location>
        <begin position="740"/>
        <end position="773"/>
    </location>
</feature>
<feature type="repeat" description="TPR" evidence="4">
    <location>
        <begin position="908"/>
        <end position="941"/>
    </location>
</feature>
<proteinExistence type="predicted"/>
<evidence type="ECO:0000259" key="6">
    <source>
        <dbReference type="Pfam" id="PF24883"/>
    </source>
</evidence>
<reference evidence="9" key="1">
    <citation type="submission" date="2009-12" db="EMBL/GenBank/DDBJ databases">
        <title>Complete sequence of Treponema azotonutricium strain ZAS-9.</title>
        <authorList>
            <person name="Tetu S.G."/>
            <person name="Matson E."/>
            <person name="Ren Q."/>
            <person name="Seshadri R."/>
            <person name="Elbourne L."/>
            <person name="Hassan K.A."/>
            <person name="Durkin A."/>
            <person name="Radune D."/>
            <person name="Mohamoud Y."/>
            <person name="Shay R."/>
            <person name="Jin S."/>
            <person name="Zhang X."/>
            <person name="Lucey K."/>
            <person name="Ballor N.R."/>
            <person name="Ottesen E."/>
            <person name="Rosenthal R."/>
            <person name="Allen A."/>
            <person name="Leadbetter J.R."/>
            <person name="Paulsen I.T."/>
        </authorList>
    </citation>
    <scope>NUCLEOTIDE SEQUENCE [LARGE SCALE GENOMIC DNA]</scope>
    <source>
        <strain evidence="9">ATCC BAA-888 / DSM 13862 / ZAS-9</strain>
    </source>
</reference>
<feature type="domain" description="Nephrocystin 3-like N-terminal" evidence="6">
    <location>
        <begin position="231"/>
        <end position="376"/>
    </location>
</feature>
<gene>
    <name evidence="8" type="ordered locus">TREAZ_3599</name>
</gene>
<feature type="domain" description="Nephrocystin 3 helical" evidence="7">
    <location>
        <begin position="425"/>
        <end position="524"/>
    </location>
</feature>
<dbReference type="InterPro" id="IPR051191">
    <property type="entry name" value="DCAF12"/>
</dbReference>
<keyword evidence="9" id="KW-1185">Reference proteome</keyword>
<dbReference type="Pfam" id="PF13424">
    <property type="entry name" value="TPR_12"/>
    <property type="match status" value="5"/>
</dbReference>